<dbReference type="Gene3D" id="3.10.20.90">
    <property type="entry name" value="Phosphatidylinositol 3-kinase Catalytic Subunit, Chain A, domain 1"/>
    <property type="match status" value="1"/>
</dbReference>
<dbReference type="GO" id="GO:0031932">
    <property type="term" value="C:TORC2 complex"/>
    <property type="evidence" value="ECO:0007669"/>
    <property type="project" value="InterPro"/>
</dbReference>
<reference evidence="5 6" key="2">
    <citation type="submission" date="2016-08" db="EMBL/GenBank/DDBJ databases">
        <title>Pervasive Adenine N6-methylation of Active Genes in Fungi.</title>
        <authorList>
            <consortium name="DOE Joint Genome Institute"/>
            <person name="Mondo S.J."/>
            <person name="Dannebaum R.O."/>
            <person name="Kuo R.C."/>
            <person name="Labutti K."/>
            <person name="Haridas S."/>
            <person name="Kuo A."/>
            <person name="Salamov A."/>
            <person name="Ahrendt S.R."/>
            <person name="Lipzen A."/>
            <person name="Sullivan W."/>
            <person name="Andreopoulos W.B."/>
            <person name="Clum A."/>
            <person name="Lindquist E."/>
            <person name="Daum C."/>
            <person name="Ramamoorthy G.K."/>
            <person name="Gryganskyi A."/>
            <person name="Culley D."/>
            <person name="Magnuson J.K."/>
            <person name="James T.Y."/>
            <person name="O'Malley M.A."/>
            <person name="Stajich J.E."/>
            <person name="Spatafora J.W."/>
            <person name="Visel A."/>
            <person name="Grigoriev I.V."/>
        </authorList>
    </citation>
    <scope>NUCLEOTIDE SEQUENCE [LARGE SCALE GENOMIC DNA]</scope>
    <source>
        <strain evidence="6">finn</strain>
    </source>
</reference>
<dbReference type="PANTHER" id="PTHR13335:SF1">
    <property type="entry name" value="TARGET OF RAPAMYCIN COMPLEX 2 SUBUNIT MAPKAP1"/>
    <property type="match status" value="1"/>
</dbReference>
<keyword evidence="6" id="KW-1185">Reference proteome</keyword>
<comment type="caution">
    <text evidence="5">The sequence shown here is derived from an EMBL/GenBank/DDBJ whole genome shotgun (WGS) entry which is preliminary data.</text>
</comment>
<feature type="region of interest" description="Disordered" evidence="2">
    <location>
        <begin position="163"/>
        <end position="239"/>
    </location>
</feature>
<dbReference type="PANTHER" id="PTHR13335">
    <property type="entry name" value="TARGET OF RAPAMYCIN COMPLEX 2 SUBUNIT MAPKAP1"/>
    <property type="match status" value="1"/>
</dbReference>
<dbReference type="EMBL" id="MCFH01000007">
    <property type="protein sequence ID" value="ORX56646.1"/>
    <property type="molecule type" value="Genomic_DNA"/>
</dbReference>
<evidence type="ECO:0000256" key="1">
    <source>
        <dbReference type="ARBA" id="ARBA00009407"/>
    </source>
</evidence>
<dbReference type="GO" id="GO:0005886">
    <property type="term" value="C:plasma membrane"/>
    <property type="evidence" value="ECO:0007669"/>
    <property type="project" value="TreeGrafter"/>
</dbReference>
<dbReference type="Gene3D" id="2.30.29.30">
    <property type="entry name" value="Pleckstrin-homology domain (PH domain)/Phosphotyrosine-binding domain (PTB)"/>
    <property type="match status" value="1"/>
</dbReference>
<name>A0A1Y1VJT1_9FUNG</name>
<feature type="compositionally biased region" description="Low complexity" evidence="2">
    <location>
        <begin position="223"/>
        <end position="232"/>
    </location>
</feature>
<feature type="domain" description="CRIM" evidence="3">
    <location>
        <begin position="271"/>
        <end position="402"/>
    </location>
</feature>
<comment type="similarity">
    <text evidence="1">Belongs to the SIN1 family.</text>
</comment>
<feature type="compositionally biased region" description="Low complexity" evidence="2">
    <location>
        <begin position="183"/>
        <end position="198"/>
    </location>
</feature>
<dbReference type="STRING" id="1754191.A0A1Y1VJT1"/>
<accession>A0A1Y1VJT1</accession>
<evidence type="ECO:0000259" key="4">
    <source>
        <dbReference type="Pfam" id="PF16979"/>
    </source>
</evidence>
<evidence type="ECO:0000259" key="3">
    <source>
        <dbReference type="Pfam" id="PF16978"/>
    </source>
</evidence>
<feature type="region of interest" description="Disordered" evidence="2">
    <location>
        <begin position="86"/>
        <end position="123"/>
    </location>
</feature>
<dbReference type="GO" id="GO:0005737">
    <property type="term" value="C:cytoplasm"/>
    <property type="evidence" value="ECO:0007669"/>
    <property type="project" value="TreeGrafter"/>
</dbReference>
<dbReference type="Pfam" id="PF16978">
    <property type="entry name" value="CRIM"/>
    <property type="match status" value="1"/>
</dbReference>
<protein>
    <submittedName>
        <fullName evidence="5">SIN1-domain-containing protein</fullName>
    </submittedName>
</protein>
<evidence type="ECO:0000313" key="5">
    <source>
        <dbReference type="EMBL" id="ORX56646.1"/>
    </source>
</evidence>
<evidence type="ECO:0000256" key="2">
    <source>
        <dbReference type="SAM" id="MobiDB-lite"/>
    </source>
</evidence>
<sequence length="645" mass="73104">MSLLTDPSYLIYQMRLALINNDQTAKKIVTLPIYSEDDYLVYSNSPEDNTYSSSPNITMMGSDLYQSKKGKLSFSPFLGSATVRNQHPSQQQLSKMNKLTKSSQTSSNNLQPPPQRNESGKNISQIDSNIKVDAEQDKSNANNNIINASTLINKNLNSQANTNTSYINSTTNKTKNLMDDNDITNSNINNNNNNNNINNDEDSNSCRSTNSLQLDDEEDGEYNDSLSSSNDSSVKEPTEAPVITENLFIKQKHLLTIDGGRSIPKNKPLVSNLSQLLKQNNSSSNPFADYRFFCGKGDPDSMKLMIYLPFSDDPEIPLEIMVKKTANVEDVIGYSLYEYNEAERQPPITDDMDVPYWNMRIVEDDGEIDEDFPALERSRKIQKFAFDSFAICKASQAEISKNLTVRNAMQAKSITNISKPAADVAVTGDGSSKTYFIRVNLYSTLEVKQTTTQQFPSNMLLRDVFNSICQKRKYDIKDYVLKMADTKTDVPLDKTLEQAKLQEICVLKRDRGGAGDIFLRPPDEKDQNNIDSLGLGQDDYASIYKQWTVSYRHFMGKSECILIIDGEYIYITSNENKFLKKTSYHIGSVEMCRTHHKNNSIIKFIIKRTHDTKSYEFEAASSQEAEEICMRIKILNEKIKREHNL</sequence>
<dbReference type="GO" id="GO:0005546">
    <property type="term" value="F:phosphatidylinositol-4,5-bisphosphate binding"/>
    <property type="evidence" value="ECO:0007669"/>
    <property type="project" value="TreeGrafter"/>
</dbReference>
<dbReference type="Proteomes" id="UP000193719">
    <property type="component" value="Unassembled WGS sequence"/>
</dbReference>
<dbReference type="OrthoDB" id="241990at2759"/>
<dbReference type="AlphaFoldDB" id="A0A1Y1VJT1"/>
<reference evidence="5 6" key="1">
    <citation type="submission" date="2016-08" db="EMBL/GenBank/DDBJ databases">
        <title>Genomes of anaerobic fungi encode conserved fungal cellulosomes for biomass hydrolysis.</title>
        <authorList>
            <consortium name="DOE Joint Genome Institute"/>
            <person name="Haitjema C.H."/>
            <person name="Gilmore S.P."/>
            <person name="Henske J.K."/>
            <person name="Solomon K.V."/>
            <person name="De Groot R."/>
            <person name="Kuo A."/>
            <person name="Mondo S.J."/>
            <person name="Salamov A.A."/>
            <person name="Labutti K."/>
            <person name="Zhao Z."/>
            <person name="Chiniquy J."/>
            <person name="Barry K."/>
            <person name="Brewer H.M."/>
            <person name="Purvine S.O."/>
            <person name="Wright A.T."/>
            <person name="Boxma B."/>
            <person name="Van Alen T."/>
            <person name="Hackstein J.H."/>
            <person name="Baker S.E."/>
            <person name="Grigoriev I.V."/>
            <person name="O'Malley M.A."/>
        </authorList>
    </citation>
    <scope>NUCLEOTIDE SEQUENCE [LARGE SCALE GENOMIC DNA]</scope>
    <source>
        <strain evidence="6">finn</strain>
    </source>
</reference>
<dbReference type="InterPro" id="IPR011993">
    <property type="entry name" value="PH-like_dom_sf"/>
</dbReference>
<dbReference type="InterPro" id="IPR008828">
    <property type="entry name" value="Sin1/Avo1"/>
</dbReference>
<dbReference type="GO" id="GO:0038203">
    <property type="term" value="P:TORC2 signaling"/>
    <property type="evidence" value="ECO:0007669"/>
    <property type="project" value="TreeGrafter"/>
</dbReference>
<gene>
    <name evidence="5" type="ORF">BCR36DRAFT_320225</name>
</gene>
<dbReference type="Pfam" id="PF16979">
    <property type="entry name" value="SIN1_PH"/>
    <property type="match status" value="1"/>
</dbReference>
<dbReference type="InterPro" id="IPR031313">
    <property type="entry name" value="Sin1_PH_dom"/>
</dbReference>
<organism evidence="5 6">
    <name type="scientific">Piromyces finnis</name>
    <dbReference type="NCBI Taxonomy" id="1754191"/>
    <lineage>
        <taxon>Eukaryota</taxon>
        <taxon>Fungi</taxon>
        <taxon>Fungi incertae sedis</taxon>
        <taxon>Chytridiomycota</taxon>
        <taxon>Chytridiomycota incertae sedis</taxon>
        <taxon>Neocallimastigomycetes</taxon>
        <taxon>Neocallimastigales</taxon>
        <taxon>Neocallimastigaceae</taxon>
        <taxon>Piromyces</taxon>
    </lineage>
</organism>
<proteinExistence type="inferred from homology"/>
<evidence type="ECO:0000313" key="6">
    <source>
        <dbReference type="Proteomes" id="UP000193719"/>
    </source>
</evidence>
<feature type="domain" description="SIN1-type PH" evidence="4">
    <location>
        <begin position="543"/>
        <end position="635"/>
    </location>
</feature>
<feature type="compositionally biased region" description="Low complexity" evidence="2">
    <location>
        <begin position="163"/>
        <end position="175"/>
    </location>
</feature>
<dbReference type="InterPro" id="IPR031567">
    <property type="entry name" value="CRIM_dom"/>
</dbReference>